<evidence type="ECO:0000313" key="3">
    <source>
        <dbReference type="Proteomes" id="UP000429181"/>
    </source>
</evidence>
<sequence length="65" mass="7390">MPSFTPPDQGNDLQACVLRFSDLDLKDTGLINPSSRLKAVRCHYKKKYSFAKKKAFAPLSKLKKF</sequence>
<dbReference type="AlphaFoldDB" id="A0A4W2F2H5"/>
<keyword evidence="2" id="KW-1185">Reference proteome</keyword>
<accession>A0A4W2F2H5</accession>
<evidence type="ECO:0000313" key="2">
    <source>
        <dbReference type="Proteomes" id="UP000314981"/>
    </source>
</evidence>
<proteinExistence type="predicted"/>
<organism evidence="1 2">
    <name type="scientific">Bos indicus x Bos taurus</name>
    <name type="common">Hybrid cattle</name>
    <dbReference type="NCBI Taxonomy" id="30522"/>
    <lineage>
        <taxon>Eukaryota</taxon>
        <taxon>Metazoa</taxon>
        <taxon>Chordata</taxon>
        <taxon>Craniata</taxon>
        <taxon>Vertebrata</taxon>
        <taxon>Euteleostomi</taxon>
        <taxon>Mammalia</taxon>
        <taxon>Eutheria</taxon>
        <taxon>Laurasiatheria</taxon>
        <taxon>Artiodactyla</taxon>
        <taxon>Ruminantia</taxon>
        <taxon>Pecora</taxon>
        <taxon>Bovidae</taxon>
        <taxon>Bovinae</taxon>
        <taxon>Bos</taxon>
    </lineage>
</organism>
<name>A0A4W2F2H5_BOBOX</name>
<dbReference type="GeneTree" id="ENSGT00940000170157"/>
<dbReference type="Proteomes" id="UP000429181">
    <property type="component" value="Chromosome 5"/>
</dbReference>
<reference evidence="1" key="2">
    <citation type="submission" date="2025-05" db="UniProtKB">
        <authorList>
            <consortium name="Ensembl"/>
        </authorList>
    </citation>
    <scope>IDENTIFICATION</scope>
</reference>
<dbReference type="Proteomes" id="UP000314981">
    <property type="component" value="Chromosome 5"/>
</dbReference>
<evidence type="ECO:0000313" key="1">
    <source>
        <dbReference type="Ensembl" id="ENSBIXP00000043651.1"/>
    </source>
</evidence>
<reference evidence="2 3" key="1">
    <citation type="submission" date="2018-11" db="EMBL/GenBank/DDBJ databases">
        <title>Haplotype-resolved cattle genomes.</title>
        <authorList>
            <person name="Low W.Y."/>
            <person name="Tearle R."/>
            <person name="Bickhart D.M."/>
            <person name="Rosen B.D."/>
            <person name="Koren S."/>
            <person name="Rhie A."/>
            <person name="Hiendleder S."/>
            <person name="Phillippy A.M."/>
            <person name="Smith T.P.L."/>
            <person name="Williams J.L."/>
        </authorList>
    </citation>
    <scope>NUCLEOTIDE SEQUENCE [LARGE SCALE GENOMIC DNA]</scope>
</reference>
<dbReference type="Ensembl" id="ENSBIXT00000042502.1">
    <property type="protein sequence ID" value="ENSBIXP00000043651.1"/>
    <property type="gene ID" value="ENSBIXG00000007846.1"/>
</dbReference>
<dbReference type="Ensembl" id="ENSBIXT00005024602.1">
    <property type="protein sequence ID" value="ENSBIXP00005014320.1"/>
    <property type="gene ID" value="ENSBIXG00005002963.1"/>
</dbReference>
<protein>
    <submittedName>
        <fullName evidence="1">Uncharacterized protein</fullName>
    </submittedName>
</protein>
<dbReference type="OMA" id="DDLQSCV"/>